<evidence type="ECO:0000256" key="3">
    <source>
        <dbReference type="ARBA" id="ARBA00022989"/>
    </source>
</evidence>
<evidence type="ECO:0000256" key="4">
    <source>
        <dbReference type="ARBA" id="ARBA00023136"/>
    </source>
</evidence>
<dbReference type="RefSeq" id="WP_380772521.1">
    <property type="nucleotide sequence ID" value="NZ_JBHUEO010000006.1"/>
</dbReference>
<evidence type="ECO:0000256" key="5">
    <source>
        <dbReference type="SAM" id="Phobius"/>
    </source>
</evidence>
<feature type="transmembrane region" description="Helical" evidence="5">
    <location>
        <begin position="26"/>
        <end position="45"/>
    </location>
</feature>
<organism evidence="6 7">
    <name type="scientific">Siminovitchia sediminis</name>
    <dbReference type="NCBI Taxonomy" id="1274353"/>
    <lineage>
        <taxon>Bacteria</taxon>
        <taxon>Bacillati</taxon>
        <taxon>Bacillota</taxon>
        <taxon>Bacilli</taxon>
        <taxon>Bacillales</taxon>
        <taxon>Bacillaceae</taxon>
        <taxon>Siminovitchia</taxon>
    </lineage>
</organism>
<dbReference type="InterPro" id="IPR019109">
    <property type="entry name" value="MamF_MmsF"/>
</dbReference>
<keyword evidence="7" id="KW-1185">Reference proteome</keyword>
<comment type="subcellular location">
    <subcellularLocation>
        <location evidence="1">Membrane</location>
        <topology evidence="1">Multi-pass membrane protein</topology>
    </subcellularLocation>
</comment>
<dbReference type="PANTHER" id="PTHR36460:SF1">
    <property type="entry name" value="UPF0132 DOMAIN PROTEIN (AFU_ORTHOLOGUE AFUA_3G10255)"/>
    <property type="match status" value="1"/>
</dbReference>
<proteinExistence type="predicted"/>
<evidence type="ECO:0000313" key="7">
    <source>
        <dbReference type="Proteomes" id="UP001597301"/>
    </source>
</evidence>
<dbReference type="Proteomes" id="UP001597301">
    <property type="component" value="Unassembled WGS sequence"/>
</dbReference>
<reference evidence="7" key="1">
    <citation type="journal article" date="2019" name="Int. J. Syst. Evol. Microbiol.">
        <title>The Global Catalogue of Microorganisms (GCM) 10K type strain sequencing project: providing services to taxonomists for standard genome sequencing and annotation.</title>
        <authorList>
            <consortium name="The Broad Institute Genomics Platform"/>
            <consortium name="The Broad Institute Genome Sequencing Center for Infectious Disease"/>
            <person name="Wu L."/>
            <person name="Ma J."/>
        </authorList>
    </citation>
    <scope>NUCLEOTIDE SEQUENCE [LARGE SCALE GENOMIC DNA]</scope>
    <source>
        <strain evidence="7">CGMCC 1.12295</strain>
    </source>
</reference>
<evidence type="ECO:0000256" key="1">
    <source>
        <dbReference type="ARBA" id="ARBA00004141"/>
    </source>
</evidence>
<accession>A0ABW4KDQ7</accession>
<keyword evidence="2 5" id="KW-0812">Transmembrane</keyword>
<name>A0ABW4KDQ7_9BACI</name>
<dbReference type="EMBL" id="JBHUEO010000006">
    <property type="protein sequence ID" value="MFD1705967.1"/>
    <property type="molecule type" value="Genomic_DNA"/>
</dbReference>
<keyword evidence="4 5" id="KW-0472">Membrane</keyword>
<comment type="caution">
    <text evidence="6">The sequence shown here is derived from an EMBL/GenBank/DDBJ whole genome shotgun (WGS) entry which is preliminary data.</text>
</comment>
<feature type="transmembrane region" description="Helical" evidence="5">
    <location>
        <begin position="81"/>
        <end position="100"/>
    </location>
</feature>
<feature type="transmembrane region" description="Helical" evidence="5">
    <location>
        <begin position="57"/>
        <end position="75"/>
    </location>
</feature>
<dbReference type="PANTHER" id="PTHR36460">
    <property type="entry name" value="UPF0132 DOMAIN PROTEIN (AFU_ORTHOLOGUE AFUA_3G10255)"/>
    <property type="match status" value="1"/>
</dbReference>
<protein>
    <submittedName>
        <fullName evidence="6">DUF4870 domain-containing protein</fullName>
    </submittedName>
</protein>
<gene>
    <name evidence="6" type="ORF">ACFSCZ_04265</name>
</gene>
<sequence>MDHNNDIESVENQVLIKSSTGLEENIAGLLCYLGTIVTGIIFFALEKNSSFVKFHAMQSIVLYVFLWILGLGVGYVPFVGWLLKALFSLIGFILWIVLMVKAYHHEQTKLPIVGDITENVITKFENKQS</sequence>
<dbReference type="Pfam" id="PF09685">
    <property type="entry name" value="MamF_MmsF"/>
    <property type="match status" value="1"/>
</dbReference>
<keyword evidence="3 5" id="KW-1133">Transmembrane helix</keyword>
<evidence type="ECO:0000256" key="2">
    <source>
        <dbReference type="ARBA" id="ARBA00022692"/>
    </source>
</evidence>
<evidence type="ECO:0000313" key="6">
    <source>
        <dbReference type="EMBL" id="MFD1705967.1"/>
    </source>
</evidence>